<dbReference type="AlphaFoldDB" id="A0A834SWC8"/>
<gene>
    <name evidence="1" type="ORF">G2W53_032694</name>
</gene>
<organism evidence="1 2">
    <name type="scientific">Senna tora</name>
    <dbReference type="NCBI Taxonomy" id="362788"/>
    <lineage>
        <taxon>Eukaryota</taxon>
        <taxon>Viridiplantae</taxon>
        <taxon>Streptophyta</taxon>
        <taxon>Embryophyta</taxon>
        <taxon>Tracheophyta</taxon>
        <taxon>Spermatophyta</taxon>
        <taxon>Magnoliopsida</taxon>
        <taxon>eudicotyledons</taxon>
        <taxon>Gunneridae</taxon>
        <taxon>Pentapetalae</taxon>
        <taxon>rosids</taxon>
        <taxon>fabids</taxon>
        <taxon>Fabales</taxon>
        <taxon>Fabaceae</taxon>
        <taxon>Caesalpinioideae</taxon>
        <taxon>Cassia clade</taxon>
        <taxon>Senna</taxon>
    </lineage>
</organism>
<evidence type="ECO:0000313" key="2">
    <source>
        <dbReference type="Proteomes" id="UP000634136"/>
    </source>
</evidence>
<keyword evidence="2" id="KW-1185">Reference proteome</keyword>
<reference evidence="1" key="1">
    <citation type="submission" date="2020-09" db="EMBL/GenBank/DDBJ databases">
        <title>Genome-Enabled Discovery of Anthraquinone Biosynthesis in Senna tora.</title>
        <authorList>
            <person name="Kang S.-H."/>
            <person name="Pandey R.P."/>
            <person name="Lee C.-M."/>
            <person name="Sim J.-S."/>
            <person name="Jeong J.-T."/>
            <person name="Choi B.-S."/>
            <person name="Jung M."/>
            <person name="Ginzburg D."/>
            <person name="Zhao K."/>
            <person name="Won S.Y."/>
            <person name="Oh T.-J."/>
            <person name="Yu Y."/>
            <person name="Kim N.-H."/>
            <person name="Lee O.R."/>
            <person name="Lee T.-H."/>
            <person name="Bashyal P."/>
            <person name="Kim T.-S."/>
            <person name="Lee W.-H."/>
            <person name="Kawkins C."/>
            <person name="Kim C.-K."/>
            <person name="Kim J.S."/>
            <person name="Ahn B.O."/>
            <person name="Rhee S.Y."/>
            <person name="Sohng J.K."/>
        </authorList>
    </citation>
    <scope>NUCLEOTIDE SEQUENCE</scope>
    <source>
        <tissue evidence="1">Leaf</tissue>
    </source>
</reference>
<name>A0A834SWC8_9FABA</name>
<dbReference type="Proteomes" id="UP000634136">
    <property type="component" value="Unassembled WGS sequence"/>
</dbReference>
<protein>
    <submittedName>
        <fullName evidence="1">Uncharacterized protein</fullName>
    </submittedName>
</protein>
<sequence length="51" mass="5811">MARNLMSTSFEALTSIYGVEGNNSYRVQLLEVMSLIQQHQVMMMRESSVKA</sequence>
<comment type="caution">
    <text evidence="1">The sequence shown here is derived from an EMBL/GenBank/DDBJ whole genome shotgun (WGS) entry which is preliminary data.</text>
</comment>
<proteinExistence type="predicted"/>
<accession>A0A834SWC8</accession>
<evidence type="ECO:0000313" key="1">
    <source>
        <dbReference type="EMBL" id="KAF7811718.1"/>
    </source>
</evidence>
<dbReference type="EMBL" id="JAAIUW010000010">
    <property type="protein sequence ID" value="KAF7811718.1"/>
    <property type="molecule type" value="Genomic_DNA"/>
</dbReference>